<evidence type="ECO:0000256" key="13">
    <source>
        <dbReference type="ARBA" id="ARBA00023235"/>
    </source>
</evidence>
<evidence type="ECO:0000256" key="8">
    <source>
        <dbReference type="ARBA" id="ARBA00014401"/>
    </source>
</evidence>
<dbReference type="EC" id="5.4.99.5" evidence="6"/>
<evidence type="ECO:0000256" key="11">
    <source>
        <dbReference type="ARBA" id="ARBA00023141"/>
    </source>
</evidence>
<feature type="site" description="Essential for prephenate dehydratase activity" evidence="19">
    <location>
        <position position="258"/>
    </location>
</feature>
<evidence type="ECO:0000256" key="12">
    <source>
        <dbReference type="ARBA" id="ARBA00023222"/>
    </source>
</evidence>
<dbReference type="InterPro" id="IPR036263">
    <property type="entry name" value="Chorismate_II_sf"/>
</dbReference>
<dbReference type="InterPro" id="IPR002701">
    <property type="entry name" value="CM_II_prokaryot"/>
</dbReference>
<dbReference type="FunFam" id="3.40.190.10:FF:000029">
    <property type="entry name" value="Chorismate mutase/Prephenate dehydratase"/>
    <property type="match status" value="1"/>
</dbReference>
<evidence type="ECO:0000256" key="3">
    <source>
        <dbReference type="ARBA" id="ARBA00004496"/>
    </source>
</evidence>
<evidence type="ECO:0000256" key="17">
    <source>
        <dbReference type="ARBA" id="ARBA00031520"/>
    </source>
</evidence>
<dbReference type="InterPro" id="IPR045865">
    <property type="entry name" value="ACT-like_dom_sf"/>
</dbReference>
<evidence type="ECO:0000256" key="9">
    <source>
        <dbReference type="ARBA" id="ARBA00022490"/>
    </source>
</evidence>
<dbReference type="GO" id="GO:0046417">
    <property type="term" value="P:chorismate metabolic process"/>
    <property type="evidence" value="ECO:0007669"/>
    <property type="project" value="InterPro"/>
</dbReference>
<dbReference type="Pfam" id="PF01842">
    <property type="entry name" value="ACT"/>
    <property type="match status" value="1"/>
</dbReference>
<dbReference type="InterPro" id="IPR008242">
    <property type="entry name" value="Chor_mutase/pphenate_deHydtase"/>
</dbReference>
<evidence type="ECO:0000256" key="2">
    <source>
        <dbReference type="ARBA" id="ARBA00002364"/>
    </source>
</evidence>
<dbReference type="InterPro" id="IPR001086">
    <property type="entry name" value="Preph_deHydtase"/>
</dbReference>
<comment type="pathway">
    <text evidence="5">Metabolic intermediate biosynthesis; prephenate biosynthesis; prephenate from chorismate: step 1/1.</text>
</comment>
<evidence type="ECO:0000256" key="5">
    <source>
        <dbReference type="ARBA" id="ARBA00004817"/>
    </source>
</evidence>
<feature type="domain" description="Prephenate dehydratase" evidence="21">
    <location>
        <begin position="90"/>
        <end position="265"/>
    </location>
</feature>
<dbReference type="InterPro" id="IPR002912">
    <property type="entry name" value="ACT_dom"/>
</dbReference>
<dbReference type="Gene3D" id="1.20.59.10">
    <property type="entry name" value="Chorismate mutase"/>
    <property type="match status" value="1"/>
</dbReference>
<comment type="subcellular location">
    <subcellularLocation>
        <location evidence="3">Cytoplasm</location>
    </subcellularLocation>
</comment>
<name>A0A7C0U1Q3_DESA2</name>
<reference evidence="23" key="1">
    <citation type="journal article" date="2020" name="mSystems">
        <title>Genome- and Community-Level Interaction Insights into Carbon Utilization and Element Cycling Functions of Hydrothermarchaeota in Hydrothermal Sediment.</title>
        <authorList>
            <person name="Zhou Z."/>
            <person name="Liu Y."/>
            <person name="Xu W."/>
            <person name="Pan J."/>
            <person name="Luo Z.H."/>
            <person name="Li M."/>
        </authorList>
    </citation>
    <scope>NUCLEOTIDE SEQUENCE [LARGE SCALE GENOMIC DNA]</scope>
    <source>
        <strain evidence="23">HyVt-233</strain>
    </source>
</reference>
<evidence type="ECO:0000256" key="10">
    <source>
        <dbReference type="ARBA" id="ARBA00022605"/>
    </source>
</evidence>
<dbReference type="CDD" id="cd13630">
    <property type="entry name" value="PBP2_PDT_1"/>
    <property type="match status" value="1"/>
</dbReference>
<comment type="pathway">
    <text evidence="4">Amino-acid biosynthesis; L-phenylalanine biosynthesis; phenylpyruvate from prephenate: step 1/1.</text>
</comment>
<dbReference type="EC" id="4.2.1.51" evidence="7"/>
<dbReference type="FunFam" id="3.40.190.10:FF:000034">
    <property type="entry name" value="Chorismate mutase/prephenate dehydratase"/>
    <property type="match status" value="1"/>
</dbReference>
<keyword evidence="12" id="KW-0584">Phenylalanine biosynthesis</keyword>
<organism evidence="23">
    <name type="scientific">Desulfofervidus auxilii</name>
    <dbReference type="NCBI Taxonomy" id="1621989"/>
    <lineage>
        <taxon>Bacteria</taxon>
        <taxon>Pseudomonadati</taxon>
        <taxon>Thermodesulfobacteriota</taxon>
        <taxon>Candidatus Desulfofervidia</taxon>
        <taxon>Candidatus Desulfofervidales</taxon>
        <taxon>Candidatus Desulfofervidaceae</taxon>
        <taxon>Candidatus Desulfofervidus</taxon>
    </lineage>
</organism>
<dbReference type="SUPFAM" id="SSF55021">
    <property type="entry name" value="ACT-like"/>
    <property type="match status" value="1"/>
</dbReference>
<dbReference type="GO" id="GO:0005737">
    <property type="term" value="C:cytoplasm"/>
    <property type="evidence" value="ECO:0007669"/>
    <property type="project" value="UniProtKB-SubCell"/>
</dbReference>
<evidence type="ECO:0000256" key="4">
    <source>
        <dbReference type="ARBA" id="ARBA00004741"/>
    </source>
</evidence>
<evidence type="ECO:0000313" key="23">
    <source>
        <dbReference type="EMBL" id="HDD43442.1"/>
    </source>
</evidence>
<evidence type="ECO:0000259" key="22">
    <source>
        <dbReference type="PROSITE" id="PS51671"/>
    </source>
</evidence>
<keyword evidence="15" id="KW-0511">Multifunctional enzyme</keyword>
<dbReference type="GO" id="GO:0004664">
    <property type="term" value="F:prephenate dehydratase activity"/>
    <property type="evidence" value="ECO:0007669"/>
    <property type="project" value="UniProtKB-EC"/>
</dbReference>
<evidence type="ECO:0000256" key="6">
    <source>
        <dbReference type="ARBA" id="ARBA00012404"/>
    </source>
</evidence>
<dbReference type="Gene3D" id="3.40.190.10">
    <property type="entry name" value="Periplasmic binding protein-like II"/>
    <property type="match status" value="2"/>
</dbReference>
<dbReference type="PANTHER" id="PTHR21022:SF19">
    <property type="entry name" value="PREPHENATE DEHYDRATASE-RELATED"/>
    <property type="match status" value="1"/>
</dbReference>
<protein>
    <recommendedName>
        <fullName evidence="8">Bifunctional chorismate mutase/prephenate dehydratase</fullName>
        <ecNumber evidence="7">4.2.1.51</ecNumber>
        <ecNumber evidence="6">5.4.99.5</ecNumber>
    </recommendedName>
    <alternativeName>
        <fullName evidence="17">Chorismate mutase-prephenate dehydratase</fullName>
    </alternativeName>
    <alternativeName>
        <fullName evidence="16">p-protein</fullName>
    </alternativeName>
</protein>
<comment type="caution">
    <text evidence="23">The sequence shown here is derived from an EMBL/GenBank/DDBJ whole genome shotgun (WGS) entry which is preliminary data.</text>
</comment>
<dbReference type="GO" id="GO:0004106">
    <property type="term" value="F:chorismate mutase activity"/>
    <property type="evidence" value="ECO:0007669"/>
    <property type="project" value="UniProtKB-EC"/>
</dbReference>
<dbReference type="SUPFAM" id="SSF48600">
    <property type="entry name" value="Chorismate mutase II"/>
    <property type="match status" value="1"/>
</dbReference>
<dbReference type="Pfam" id="PF01817">
    <property type="entry name" value="CM_2"/>
    <property type="match status" value="1"/>
</dbReference>
<dbReference type="SMART" id="SM00830">
    <property type="entry name" value="CM_2"/>
    <property type="match status" value="1"/>
</dbReference>
<dbReference type="Pfam" id="PF00800">
    <property type="entry name" value="PDT"/>
    <property type="match status" value="1"/>
</dbReference>
<dbReference type="NCBIfam" id="NF008865">
    <property type="entry name" value="PRK11898.1"/>
    <property type="match status" value="1"/>
</dbReference>
<dbReference type="UniPathway" id="UPA00120">
    <property type="reaction ID" value="UER00203"/>
</dbReference>
<keyword evidence="10" id="KW-0028">Amino-acid biosynthesis</keyword>
<dbReference type="InterPro" id="IPR018528">
    <property type="entry name" value="Preph_deHydtase_CS"/>
</dbReference>
<dbReference type="CDD" id="cd04905">
    <property type="entry name" value="ACT_CM-PDT"/>
    <property type="match status" value="1"/>
</dbReference>
<evidence type="ECO:0000259" key="20">
    <source>
        <dbReference type="PROSITE" id="PS51168"/>
    </source>
</evidence>
<dbReference type="InterPro" id="IPR036979">
    <property type="entry name" value="CM_dom_sf"/>
</dbReference>
<keyword evidence="9" id="KW-0963">Cytoplasm</keyword>
<gene>
    <name evidence="23" type="primary">pheA</name>
    <name evidence="23" type="ORF">ENG63_01070</name>
</gene>
<evidence type="ECO:0000256" key="19">
    <source>
        <dbReference type="PIRSR" id="PIRSR001500-2"/>
    </source>
</evidence>
<keyword evidence="14 23" id="KW-0456">Lyase</keyword>
<keyword evidence="11" id="KW-0057">Aromatic amino acid biosynthesis</keyword>
<dbReference type="PROSITE" id="PS00858">
    <property type="entry name" value="PREPHENATE_DEHYDR_2"/>
    <property type="match status" value="1"/>
</dbReference>
<dbReference type="GO" id="GO:0009094">
    <property type="term" value="P:L-phenylalanine biosynthetic process"/>
    <property type="evidence" value="ECO:0007669"/>
    <property type="project" value="UniProtKB-UniPathway"/>
</dbReference>
<evidence type="ECO:0000256" key="18">
    <source>
        <dbReference type="ARBA" id="ARBA00047848"/>
    </source>
</evidence>
<dbReference type="PIRSF" id="PIRSF001500">
    <property type="entry name" value="Chor_mut_pdt_Ppr"/>
    <property type="match status" value="1"/>
</dbReference>
<evidence type="ECO:0000256" key="1">
    <source>
        <dbReference type="ARBA" id="ARBA00000824"/>
    </source>
</evidence>
<dbReference type="PROSITE" id="PS51171">
    <property type="entry name" value="PREPHENATE_DEHYDR_3"/>
    <property type="match status" value="1"/>
</dbReference>
<sequence length="361" mass="41367">MKTEELLKLRSEIDILDEKILELLNQRAEIALKIGNIKIKNNLHFWDPQREKEIFNRLKLLNKGPLSDKAIFNIFHEIITATRELQCPTKVTFLGPEATFSHMAAIKHFGKAAFFYPVATIKDVFHEVEKGHYDYGVVPVENSIEGVVAFTLDMFMQFNLNVCGEIYLKVNHYLASITREKKDIEKIYAHPQAAAQCREWLASNLPNIPIEEVGSTALAAQKAKEDPKAAAITTKLAAEKYGLYILEEHIEDFAHNTTRFWIIGHQLPKPTGHDKTSLIFATPHRPGALYEALRPFAERKINLTKLESRPMKSLPWHYLFFVDLEGHYNDKIIKEAINELKEICAYLKLLGSYPRAQTIDL</sequence>
<evidence type="ECO:0000259" key="21">
    <source>
        <dbReference type="PROSITE" id="PS51171"/>
    </source>
</evidence>
<dbReference type="PANTHER" id="PTHR21022">
    <property type="entry name" value="PREPHENATE DEHYDRATASE P PROTEIN"/>
    <property type="match status" value="1"/>
</dbReference>
<dbReference type="Gene3D" id="3.30.70.260">
    <property type="match status" value="1"/>
</dbReference>
<evidence type="ECO:0000256" key="16">
    <source>
        <dbReference type="ARBA" id="ARBA00031175"/>
    </source>
</evidence>
<feature type="domain" description="Chorismate mutase" evidence="20">
    <location>
        <begin position="1"/>
        <end position="90"/>
    </location>
</feature>
<dbReference type="EMBL" id="DRBS01000042">
    <property type="protein sequence ID" value="HDD43442.1"/>
    <property type="molecule type" value="Genomic_DNA"/>
</dbReference>
<dbReference type="UniPathway" id="UPA00121">
    <property type="reaction ID" value="UER00345"/>
</dbReference>
<evidence type="ECO:0000256" key="14">
    <source>
        <dbReference type="ARBA" id="ARBA00023239"/>
    </source>
</evidence>
<dbReference type="Proteomes" id="UP000886289">
    <property type="component" value="Unassembled WGS sequence"/>
</dbReference>
<keyword evidence="13" id="KW-0413">Isomerase</keyword>
<comment type="function">
    <text evidence="2">Catalyzes the Claisen rearrangement of chorismate to prephenate and the decarboxylation/dehydration of prephenate to phenylpyruvate.</text>
</comment>
<dbReference type="PROSITE" id="PS00857">
    <property type="entry name" value="PREPHENATE_DEHYDR_1"/>
    <property type="match status" value="1"/>
</dbReference>
<dbReference type="PROSITE" id="PS51671">
    <property type="entry name" value="ACT"/>
    <property type="match status" value="1"/>
</dbReference>
<accession>A0A7C0U1Q3</accession>
<comment type="catalytic activity">
    <reaction evidence="18">
        <text>prephenate + H(+) = 3-phenylpyruvate + CO2 + H2O</text>
        <dbReference type="Rhea" id="RHEA:21648"/>
        <dbReference type="ChEBI" id="CHEBI:15377"/>
        <dbReference type="ChEBI" id="CHEBI:15378"/>
        <dbReference type="ChEBI" id="CHEBI:16526"/>
        <dbReference type="ChEBI" id="CHEBI:18005"/>
        <dbReference type="ChEBI" id="CHEBI:29934"/>
        <dbReference type="EC" id="4.2.1.51"/>
    </reaction>
</comment>
<evidence type="ECO:0000256" key="15">
    <source>
        <dbReference type="ARBA" id="ARBA00023268"/>
    </source>
</evidence>
<dbReference type="PROSITE" id="PS51168">
    <property type="entry name" value="CHORISMATE_MUT_2"/>
    <property type="match status" value="1"/>
</dbReference>
<dbReference type="SUPFAM" id="SSF53850">
    <property type="entry name" value="Periplasmic binding protein-like II"/>
    <property type="match status" value="1"/>
</dbReference>
<proteinExistence type="predicted"/>
<evidence type="ECO:0000256" key="7">
    <source>
        <dbReference type="ARBA" id="ARBA00013147"/>
    </source>
</evidence>
<dbReference type="FunFam" id="3.30.70.260:FF:000012">
    <property type="entry name" value="Prephenate dehydratase"/>
    <property type="match status" value="1"/>
</dbReference>
<comment type="catalytic activity">
    <reaction evidence="1">
        <text>chorismate = prephenate</text>
        <dbReference type="Rhea" id="RHEA:13897"/>
        <dbReference type="ChEBI" id="CHEBI:29748"/>
        <dbReference type="ChEBI" id="CHEBI:29934"/>
        <dbReference type="EC" id="5.4.99.5"/>
    </reaction>
</comment>
<feature type="domain" description="ACT" evidence="22">
    <location>
        <begin position="277"/>
        <end position="354"/>
    </location>
</feature>
<dbReference type="AlphaFoldDB" id="A0A7C0U1Q3"/>